<evidence type="ECO:0000313" key="9">
    <source>
        <dbReference type="EMBL" id="KAI1848299.1"/>
    </source>
</evidence>
<dbReference type="InterPro" id="IPR036851">
    <property type="entry name" value="Chloroperoxidase-like_sf"/>
</dbReference>
<evidence type="ECO:0000259" key="8">
    <source>
        <dbReference type="PROSITE" id="PS51405"/>
    </source>
</evidence>
<evidence type="ECO:0000256" key="6">
    <source>
        <dbReference type="ARBA" id="ARBA00023004"/>
    </source>
</evidence>
<dbReference type="Gene3D" id="1.10.489.10">
    <property type="entry name" value="Chloroperoxidase-like"/>
    <property type="match status" value="1"/>
</dbReference>
<evidence type="ECO:0000256" key="2">
    <source>
        <dbReference type="ARBA" id="ARBA00022559"/>
    </source>
</evidence>
<protein>
    <recommendedName>
        <fullName evidence="8">Heme haloperoxidase family profile domain-containing protein</fullName>
    </recommendedName>
</protein>
<feature type="domain" description="Heme haloperoxidase family profile" evidence="8">
    <location>
        <begin position="1"/>
        <end position="189"/>
    </location>
</feature>
<dbReference type="GO" id="GO:0046872">
    <property type="term" value="F:metal ion binding"/>
    <property type="evidence" value="ECO:0007669"/>
    <property type="project" value="UniProtKB-KW"/>
</dbReference>
<dbReference type="Pfam" id="PF01328">
    <property type="entry name" value="Peroxidase_2"/>
    <property type="match status" value="1"/>
</dbReference>
<reference evidence="9" key="1">
    <citation type="submission" date="2021-03" db="EMBL/GenBank/DDBJ databases">
        <title>Revisited historic fungal species revealed as producer of novel bioactive compounds through whole genome sequencing and comparative genomics.</title>
        <authorList>
            <person name="Vignolle G.A."/>
            <person name="Hochenegger N."/>
            <person name="Mach R.L."/>
            <person name="Mach-Aigner A.R."/>
            <person name="Javad Rahimi M."/>
            <person name="Salim K.A."/>
            <person name="Chan C.M."/>
            <person name="Lim L.B.L."/>
            <person name="Cai F."/>
            <person name="Druzhinina I.S."/>
            <person name="U'Ren J.M."/>
            <person name="Derntl C."/>
        </authorList>
    </citation>
    <scope>NUCLEOTIDE SEQUENCE</scope>
    <source>
        <strain evidence="9">TUCIM 5799</strain>
    </source>
</reference>
<dbReference type="InterPro" id="IPR000028">
    <property type="entry name" value="Chloroperoxidase"/>
</dbReference>
<dbReference type="GO" id="GO:0004601">
    <property type="term" value="F:peroxidase activity"/>
    <property type="evidence" value="ECO:0007669"/>
    <property type="project" value="UniProtKB-KW"/>
</dbReference>
<keyword evidence="3" id="KW-0349">Heme</keyword>
<comment type="similarity">
    <text evidence="7">Belongs to the chloroperoxidase family.</text>
</comment>
<dbReference type="PANTHER" id="PTHR33577:SF19">
    <property type="entry name" value="HEME HALOPEROXIDASE FAMILY PROFILE DOMAIN-CONTAINING PROTEIN-RELATED"/>
    <property type="match status" value="1"/>
</dbReference>
<proteinExistence type="inferred from homology"/>
<evidence type="ECO:0000256" key="4">
    <source>
        <dbReference type="ARBA" id="ARBA00022723"/>
    </source>
</evidence>
<comment type="caution">
    <text evidence="9">The sequence shown here is derived from an EMBL/GenBank/DDBJ whole genome shotgun (WGS) entry which is preliminary data.</text>
</comment>
<keyword evidence="5" id="KW-0560">Oxidoreductase</keyword>
<evidence type="ECO:0000256" key="5">
    <source>
        <dbReference type="ARBA" id="ARBA00023002"/>
    </source>
</evidence>
<dbReference type="EMBL" id="JAFIMR010000087">
    <property type="protein sequence ID" value="KAI1848299.1"/>
    <property type="molecule type" value="Genomic_DNA"/>
</dbReference>
<comment type="cofactor">
    <cofactor evidence="1">
        <name>heme b</name>
        <dbReference type="ChEBI" id="CHEBI:60344"/>
    </cofactor>
</comment>
<evidence type="ECO:0000256" key="1">
    <source>
        <dbReference type="ARBA" id="ARBA00001970"/>
    </source>
</evidence>
<accession>A0A9Q0AIB5</accession>
<dbReference type="PROSITE" id="PS51405">
    <property type="entry name" value="HEME_HALOPEROXIDASE"/>
    <property type="match status" value="1"/>
</dbReference>
<dbReference type="Proteomes" id="UP000829685">
    <property type="component" value="Unassembled WGS sequence"/>
</dbReference>
<dbReference type="SUPFAM" id="SSF47571">
    <property type="entry name" value="Cloroperoxidase"/>
    <property type="match status" value="1"/>
</dbReference>
<keyword evidence="4" id="KW-0479">Metal-binding</keyword>
<keyword evidence="10" id="KW-1185">Reference proteome</keyword>
<keyword evidence="2" id="KW-0575">Peroxidase</keyword>
<name>A0A9Q0AIB5_9PEZI</name>
<dbReference type="AlphaFoldDB" id="A0A9Q0AIB5"/>
<keyword evidence="6" id="KW-0408">Iron</keyword>
<evidence type="ECO:0000256" key="7">
    <source>
        <dbReference type="ARBA" id="ARBA00025795"/>
    </source>
</evidence>
<dbReference type="PANTHER" id="PTHR33577">
    <property type="entry name" value="STERIGMATOCYSTIN BIOSYNTHESIS PEROXIDASE STCC-RELATED"/>
    <property type="match status" value="1"/>
</dbReference>
<evidence type="ECO:0000313" key="10">
    <source>
        <dbReference type="Proteomes" id="UP000829685"/>
    </source>
</evidence>
<sequence length="199" mass="21899">MLNSLANHGYLPRTGQDIDAETLRNALQSNSFDPGAFSDIILLALSTSTTGNSSTFNLADTAKHNIIEHDGSLSRDDFFHGGNDLNLNPAIWGQVFSHFSNDTISIETAAKARLDRVANAKETNPEYSQPSGDTGSLAETAFYLMLFGDRVDGNARTEWVRIFFEQERFPFTEGYTKKEPVITIDEIEAMIGKISAVAE</sequence>
<gene>
    <name evidence="9" type="ORF">JX265_013825</name>
</gene>
<organism evidence="9 10">
    <name type="scientific">Neoarthrinium moseri</name>
    <dbReference type="NCBI Taxonomy" id="1658444"/>
    <lineage>
        <taxon>Eukaryota</taxon>
        <taxon>Fungi</taxon>
        <taxon>Dikarya</taxon>
        <taxon>Ascomycota</taxon>
        <taxon>Pezizomycotina</taxon>
        <taxon>Sordariomycetes</taxon>
        <taxon>Xylariomycetidae</taxon>
        <taxon>Amphisphaeriales</taxon>
        <taxon>Apiosporaceae</taxon>
        <taxon>Neoarthrinium</taxon>
    </lineage>
</organism>
<evidence type="ECO:0000256" key="3">
    <source>
        <dbReference type="ARBA" id="ARBA00022617"/>
    </source>
</evidence>